<dbReference type="InterPro" id="IPR009014">
    <property type="entry name" value="Transketo_C/PFOR_II"/>
</dbReference>
<gene>
    <name evidence="2" type="ORF">GQA94_19090</name>
</gene>
<dbReference type="Gene3D" id="3.40.50.970">
    <property type="match status" value="2"/>
</dbReference>
<dbReference type="EMBL" id="CP046902">
    <property type="protein sequence ID" value="QGZ32051.1"/>
    <property type="molecule type" value="Genomic_DNA"/>
</dbReference>
<sequence>MNQLLPSLDELDRHAENQPEFARWRTGYGVFEHALETQAAVFRLAHQLVQAQLQPDLATVYRMLQAIDRIASAGLWLVVHMTYACRVRLDGAALCAEDFKASPEGHTGGSLNMVPAYAGYLGLNALTGSTRAWLMGQGHCVAAIEALNLLSDNLHPEQAQAYGDGEAGINRLLGDFYGYHQAADGTPAAPLGSHVNAHTGGGIAEGGYLGFAELQYAHMPLPGETLVAFLSDGAAEEQRGSDWIPRWWRAEDCGMALPIMIANGRRIEQRTQLGTHEGLEGFRQHLSRCGFDPILFDGRDPAAFVCMLWEMEQRLARRVEEKARGLLHYPLPIPYGIAETVKGFGFYGAGSNAAHNLPLPANPRFDDASRELFNSHVARLFVPQEALEAARDLLRQSRQGRPAERDNTVALRRPAEPVMPALDYRQDSCSPMAAVDRFFVELTRANPSLRPRVGNPDELASNRLGGVLEALKHRVIDPESAFEAVDGKIITALNEEAVVSACLANQGGLNLVASYEAFCVKMLGAVRQTLIFSRQQKEAGRPAGWLGWPLIATSHTWENGKNQQSHQDTSFCEALLGEMNDMARVLFPADHNSALALLPSIYRARGTLACLVMPKRERPTLFDRAQAEQLARDGAIIVDERAGSDAILLIANGSYQLTEMQRAAARLNEAGVAYRLVYLQEPGRFRAPRDRWEIDALAADGVAERLFPEQMELRVMLTHMRPEVARGHLWPILPDARRSSVLGYRNRGGTLDEAGMQFANRASWANVLAACARLLDVPRTALLKPDEAAAVAGRGDPRILR</sequence>
<dbReference type="InterPro" id="IPR029061">
    <property type="entry name" value="THDP-binding"/>
</dbReference>
<dbReference type="Pfam" id="PF09364">
    <property type="entry name" value="XFP_N"/>
    <property type="match status" value="1"/>
</dbReference>
<reference evidence="2 3" key="1">
    <citation type="submission" date="2019-12" db="EMBL/GenBank/DDBJ databases">
        <title>Complete genome sequence of Pseudomonas stutzeri.</title>
        <authorList>
            <person name="Lim S.R."/>
            <person name="Kim J.H."/>
        </authorList>
    </citation>
    <scope>NUCLEOTIDE SEQUENCE [LARGE SCALE GENOMIC DNA]</scope>
    <source>
        <strain evidence="2 3">PM101005</strain>
    </source>
</reference>
<evidence type="ECO:0000259" key="1">
    <source>
        <dbReference type="Pfam" id="PF09364"/>
    </source>
</evidence>
<evidence type="ECO:0000313" key="2">
    <source>
        <dbReference type="EMBL" id="QGZ32051.1"/>
    </source>
</evidence>
<protein>
    <submittedName>
        <fullName evidence="2">Xylulose 5-phosphate 3-epimerase</fullName>
    </submittedName>
</protein>
<dbReference type="Pfam" id="PF03894">
    <property type="entry name" value="XFP"/>
    <property type="match status" value="1"/>
</dbReference>
<dbReference type="InterPro" id="IPR018970">
    <property type="entry name" value="Xul5P/Fru6P_PKetolase_N"/>
</dbReference>
<proteinExistence type="predicted"/>
<organism evidence="2 3">
    <name type="scientific">Stutzerimonas stutzeri</name>
    <name type="common">Pseudomonas stutzeri</name>
    <dbReference type="NCBI Taxonomy" id="316"/>
    <lineage>
        <taxon>Bacteria</taxon>
        <taxon>Pseudomonadati</taxon>
        <taxon>Pseudomonadota</taxon>
        <taxon>Gammaproteobacteria</taxon>
        <taxon>Pseudomonadales</taxon>
        <taxon>Pseudomonadaceae</taxon>
        <taxon>Stutzerimonas</taxon>
    </lineage>
</organism>
<dbReference type="AlphaFoldDB" id="A0A6I6M057"/>
<dbReference type="PANTHER" id="PTHR31273">
    <property type="entry name" value="PHOSPHOKETOLASE-RELATED"/>
    <property type="match status" value="1"/>
</dbReference>
<evidence type="ECO:0000313" key="3">
    <source>
        <dbReference type="Proteomes" id="UP000438983"/>
    </source>
</evidence>
<dbReference type="Gene3D" id="3.40.50.920">
    <property type="match status" value="1"/>
</dbReference>
<dbReference type="InterPro" id="IPR005593">
    <property type="entry name" value="Xul5P/Fru6P_PKetolase"/>
</dbReference>
<accession>A0A6I6M057</accession>
<dbReference type="PANTHER" id="PTHR31273:SF0">
    <property type="entry name" value="PHOSPHOKETOLASE-RELATED"/>
    <property type="match status" value="1"/>
</dbReference>
<feature type="domain" description="Xylulose 5-phosphate/Fructose 6-phosphate phosphoketolase N-terminal" evidence="1">
    <location>
        <begin position="63"/>
        <end position="307"/>
    </location>
</feature>
<dbReference type="OrthoDB" id="9758450at2"/>
<dbReference type="GO" id="GO:0005975">
    <property type="term" value="P:carbohydrate metabolic process"/>
    <property type="evidence" value="ECO:0007669"/>
    <property type="project" value="InterPro"/>
</dbReference>
<name>A0A6I6M057_STUST</name>
<dbReference type="Proteomes" id="UP000438983">
    <property type="component" value="Chromosome"/>
</dbReference>
<dbReference type="PIRSF" id="PIRSF017245">
    <property type="entry name" value="Phosphoketolase"/>
    <property type="match status" value="1"/>
</dbReference>
<dbReference type="SUPFAM" id="SSF52518">
    <property type="entry name" value="Thiamin diphosphate-binding fold (THDP-binding)"/>
    <property type="match status" value="2"/>
</dbReference>
<dbReference type="RefSeq" id="WP_158189486.1">
    <property type="nucleotide sequence ID" value="NZ_CP046902.1"/>
</dbReference>
<dbReference type="GO" id="GO:0016832">
    <property type="term" value="F:aldehyde-lyase activity"/>
    <property type="evidence" value="ECO:0007669"/>
    <property type="project" value="InterPro"/>
</dbReference>